<keyword evidence="2" id="KW-1185">Reference proteome</keyword>
<accession>A0A0B7FG76</accession>
<evidence type="ECO:0000313" key="2">
    <source>
        <dbReference type="Proteomes" id="UP000059188"/>
    </source>
</evidence>
<dbReference type="Proteomes" id="UP000059188">
    <property type="component" value="Unassembled WGS sequence"/>
</dbReference>
<sequence length="117" mass="12786">MRYLTVTNGRNHVSTLDPGMAYQVRGPFPDLALFFTRPSFPSISFRDTIVPAVLCHPKPSIRTVAVLGGPAETPRPPLAAPGPLTRTTYRTSDVISLDSLTETPPCTRTLPIRVEVK</sequence>
<gene>
    <name evidence="1" type="ORF">RSOLAG1IB_11966</name>
</gene>
<dbReference type="AlphaFoldDB" id="A0A0B7FG76"/>
<name>A0A0B7FG76_THACB</name>
<dbReference type="EMBL" id="LN679333">
    <property type="protein sequence ID" value="CEL56605.1"/>
    <property type="molecule type" value="Genomic_DNA"/>
</dbReference>
<organism evidence="1 2">
    <name type="scientific">Thanatephorus cucumeris (strain AG1-IB / isolate 7/3/14)</name>
    <name type="common">Lettuce bottom rot fungus</name>
    <name type="synonym">Rhizoctonia solani</name>
    <dbReference type="NCBI Taxonomy" id="1108050"/>
    <lineage>
        <taxon>Eukaryota</taxon>
        <taxon>Fungi</taxon>
        <taxon>Dikarya</taxon>
        <taxon>Basidiomycota</taxon>
        <taxon>Agaricomycotina</taxon>
        <taxon>Agaricomycetes</taxon>
        <taxon>Cantharellales</taxon>
        <taxon>Ceratobasidiaceae</taxon>
        <taxon>Rhizoctonia</taxon>
        <taxon>Rhizoctonia solani AG-1</taxon>
    </lineage>
</organism>
<evidence type="ECO:0000313" key="1">
    <source>
        <dbReference type="EMBL" id="CEL56605.1"/>
    </source>
</evidence>
<reference evidence="1 2" key="1">
    <citation type="submission" date="2014-11" db="EMBL/GenBank/DDBJ databases">
        <authorList>
            <person name="Wibberg Daniel"/>
        </authorList>
    </citation>
    <scope>NUCLEOTIDE SEQUENCE [LARGE SCALE GENOMIC DNA]</scope>
    <source>
        <strain evidence="1">Rhizoctonia solani AG1-IB 7/3/14</strain>
    </source>
</reference>
<protein>
    <submittedName>
        <fullName evidence="1">Uncharacterized protein</fullName>
    </submittedName>
</protein>
<proteinExistence type="predicted"/>